<protein>
    <submittedName>
        <fullName evidence="1">Uncharacterized protein</fullName>
    </submittedName>
</protein>
<proteinExistence type="predicted"/>
<sequence length="149" mass="16107">MASKTSVNNYENSSSDSSCISMNKMKKNGTLSTEDAGAFLLKLLHNGKKNEIVSNAKSQIRSKQSELAENCLTCDIKVIGGGNSSNFSCFTTPLRKGKSAYNMNSYNTFDKNSSKPLAAGNPTNFALPMYMRSPNPENIPMPCGFPTEG</sequence>
<name>A0A1J4MCE9_9CRYT</name>
<comment type="caution">
    <text evidence="1">The sequence shown here is derived from an EMBL/GenBank/DDBJ whole genome shotgun (WGS) entry which is preliminary data.</text>
</comment>
<dbReference type="EMBL" id="LRBS01000124">
    <property type="protein sequence ID" value="OII71163.1"/>
    <property type="molecule type" value="Genomic_DNA"/>
</dbReference>
<gene>
    <name evidence="1" type="ORF">cand_025790</name>
</gene>
<organism evidence="1 2">
    <name type="scientific">Cryptosporidium andersoni</name>
    <dbReference type="NCBI Taxonomy" id="117008"/>
    <lineage>
        <taxon>Eukaryota</taxon>
        <taxon>Sar</taxon>
        <taxon>Alveolata</taxon>
        <taxon>Apicomplexa</taxon>
        <taxon>Conoidasida</taxon>
        <taxon>Coccidia</taxon>
        <taxon>Eucoccidiorida</taxon>
        <taxon>Eimeriorina</taxon>
        <taxon>Cryptosporidiidae</taxon>
        <taxon>Cryptosporidium</taxon>
    </lineage>
</organism>
<dbReference type="VEuPathDB" id="CryptoDB:cand_025790"/>
<dbReference type="OrthoDB" id="340849at2759"/>
<dbReference type="RefSeq" id="XP_067066531.1">
    <property type="nucleotide sequence ID" value="XM_067212808.1"/>
</dbReference>
<evidence type="ECO:0000313" key="2">
    <source>
        <dbReference type="Proteomes" id="UP000186804"/>
    </source>
</evidence>
<dbReference type="GeneID" id="92366763"/>
<accession>A0A1J4MCE9</accession>
<reference evidence="1 2" key="1">
    <citation type="submission" date="2016-10" db="EMBL/GenBank/DDBJ databases">
        <title>Reductive evolution of mitochondrial metabolism and differential evolution of invasion-related proteins in Cryptosporidium.</title>
        <authorList>
            <person name="Liu S."/>
            <person name="Roellig D.M."/>
            <person name="Guo Y."/>
            <person name="Li N."/>
            <person name="Frace M.A."/>
            <person name="Tang K."/>
            <person name="Zhang L."/>
            <person name="Feng Y."/>
            <person name="Xiao L."/>
        </authorList>
    </citation>
    <scope>NUCLEOTIDE SEQUENCE [LARGE SCALE GENOMIC DNA]</scope>
    <source>
        <strain evidence="1">30847</strain>
    </source>
</reference>
<keyword evidence="2" id="KW-1185">Reference proteome</keyword>
<evidence type="ECO:0000313" key="1">
    <source>
        <dbReference type="EMBL" id="OII71163.1"/>
    </source>
</evidence>
<dbReference type="Proteomes" id="UP000186804">
    <property type="component" value="Unassembled WGS sequence"/>
</dbReference>
<dbReference type="AlphaFoldDB" id="A0A1J4MCE9"/>